<feature type="transmembrane region" description="Helical" evidence="6">
    <location>
        <begin position="243"/>
        <end position="266"/>
    </location>
</feature>
<proteinExistence type="predicted"/>
<protein>
    <recommendedName>
        <fullName evidence="9">Gustatory receptor</fullName>
    </recommendedName>
</protein>
<keyword evidence="8" id="KW-1185">Reference proteome</keyword>
<dbReference type="GO" id="GO:0016020">
    <property type="term" value="C:membrane"/>
    <property type="evidence" value="ECO:0007669"/>
    <property type="project" value="UniProtKB-SubCell"/>
</dbReference>
<dbReference type="AlphaFoldDB" id="A0A7M5X9W3"/>
<comment type="subcellular location">
    <subcellularLocation>
        <location evidence="1">Membrane</location>
        <topology evidence="1">Multi-pass membrane protein</topology>
    </subcellularLocation>
</comment>
<dbReference type="GO" id="GO:0050909">
    <property type="term" value="P:sensory perception of taste"/>
    <property type="evidence" value="ECO:0007669"/>
    <property type="project" value="InterPro"/>
</dbReference>
<evidence type="ECO:0000313" key="8">
    <source>
        <dbReference type="Proteomes" id="UP000594262"/>
    </source>
</evidence>
<evidence type="ECO:0008006" key="9">
    <source>
        <dbReference type="Google" id="ProtNLM"/>
    </source>
</evidence>
<dbReference type="Pfam" id="PF08395">
    <property type="entry name" value="7tm_7"/>
    <property type="match status" value="1"/>
</dbReference>
<dbReference type="OrthoDB" id="6478931at2759"/>
<dbReference type="GO" id="GO:0038023">
    <property type="term" value="F:signaling receptor activity"/>
    <property type="evidence" value="ECO:0007669"/>
    <property type="project" value="UniProtKB-ARBA"/>
</dbReference>
<keyword evidence="5" id="KW-0675">Receptor</keyword>
<dbReference type="PANTHER" id="PTHR21421">
    <property type="entry name" value="GUSTATORY RECEPTOR"/>
    <property type="match status" value="1"/>
</dbReference>
<evidence type="ECO:0000256" key="6">
    <source>
        <dbReference type="SAM" id="Phobius"/>
    </source>
</evidence>
<evidence type="ECO:0000313" key="7">
    <source>
        <dbReference type="EnsemblMetazoa" id="CLYHEMP019824.1"/>
    </source>
</evidence>
<feature type="transmembrane region" description="Helical" evidence="6">
    <location>
        <begin position="393"/>
        <end position="413"/>
    </location>
</feature>
<accession>A0A7M5X9W3</accession>
<dbReference type="InterPro" id="IPR013604">
    <property type="entry name" value="7TM_chemorcpt"/>
</dbReference>
<evidence type="ECO:0000256" key="3">
    <source>
        <dbReference type="ARBA" id="ARBA00022989"/>
    </source>
</evidence>
<evidence type="ECO:0000256" key="1">
    <source>
        <dbReference type="ARBA" id="ARBA00004141"/>
    </source>
</evidence>
<evidence type="ECO:0000256" key="2">
    <source>
        <dbReference type="ARBA" id="ARBA00022692"/>
    </source>
</evidence>
<keyword evidence="4 6" id="KW-0472">Membrane</keyword>
<reference evidence="7" key="1">
    <citation type="submission" date="2021-01" db="UniProtKB">
        <authorList>
            <consortium name="EnsemblMetazoa"/>
        </authorList>
    </citation>
    <scope>IDENTIFICATION</scope>
</reference>
<sequence>MKVMVKPFKPIEFHNNGYIASPLTKRVAPQVKNPQQQGIGGDETIIDIGDHQDYEENKIEVLSMETQISHIQDTNVNIDITNTNTPSETTSVNGTEEVGPTCRLTKFIMDQKRICSRKPILKRALNPCLNAMKLVGLYYDCEKGTGIKYRIAQLYVVIINCLILLDFIMNIATAFLGETMNDYYMLSILIIYSLKGVIQANVIHYVSRKCVLWKFIRNLNEFLTDIKVSDNVKEHEKRFRNKTFLGFLISSLIILAFSSTIIAMIVHPSTGELSQTLRLAPFVNQTNLIYRYAKTVTDIMMLTAWVAPITLCLILINSLTYTFEEFYRYLDTTKENVCRRFFLYDTRKKFLRLTELCGDFDDMMSFLLMFSYLLDIVMICLLLRMVAFSYTEMVSRLVTSAWLMLPIMSLMILSNKASELYDTGQKMQRYIQDIKIDSIDLDTKTELDLLLFHMSSEPVVMTIWKMIPLNRSIIVSIFVSIVTYFAMLISFL</sequence>
<dbReference type="EnsemblMetazoa" id="CLYHEMT019824.1">
    <property type="protein sequence ID" value="CLYHEMP019824.1"/>
    <property type="gene ID" value="CLYHEMG019824"/>
</dbReference>
<evidence type="ECO:0000256" key="4">
    <source>
        <dbReference type="ARBA" id="ARBA00023136"/>
    </source>
</evidence>
<keyword evidence="3 6" id="KW-1133">Transmembrane helix</keyword>
<feature type="transmembrane region" description="Helical" evidence="6">
    <location>
        <begin position="299"/>
        <end position="319"/>
    </location>
</feature>
<name>A0A7M5X9W3_9CNID</name>
<dbReference type="GO" id="GO:0051606">
    <property type="term" value="P:detection of stimulus"/>
    <property type="evidence" value="ECO:0007669"/>
    <property type="project" value="UniProtKB-ARBA"/>
</dbReference>
<dbReference type="Proteomes" id="UP000594262">
    <property type="component" value="Unplaced"/>
</dbReference>
<feature type="transmembrane region" description="Helical" evidence="6">
    <location>
        <begin position="366"/>
        <end position="387"/>
    </location>
</feature>
<feature type="transmembrane region" description="Helical" evidence="6">
    <location>
        <begin position="473"/>
        <end position="491"/>
    </location>
</feature>
<keyword evidence="2 6" id="KW-0812">Transmembrane</keyword>
<dbReference type="RefSeq" id="XP_066924681.1">
    <property type="nucleotide sequence ID" value="XM_067068580.1"/>
</dbReference>
<dbReference type="GeneID" id="136811973"/>
<evidence type="ECO:0000256" key="5">
    <source>
        <dbReference type="ARBA" id="ARBA00023170"/>
    </source>
</evidence>
<organism evidence="7 8">
    <name type="scientific">Clytia hemisphaerica</name>
    <dbReference type="NCBI Taxonomy" id="252671"/>
    <lineage>
        <taxon>Eukaryota</taxon>
        <taxon>Metazoa</taxon>
        <taxon>Cnidaria</taxon>
        <taxon>Hydrozoa</taxon>
        <taxon>Hydroidolina</taxon>
        <taxon>Leptothecata</taxon>
        <taxon>Obeliida</taxon>
        <taxon>Clytiidae</taxon>
        <taxon>Clytia</taxon>
    </lineage>
</organism>
<dbReference type="PANTHER" id="PTHR21421:SF29">
    <property type="entry name" value="GUSTATORY RECEPTOR 5A FOR TREHALOSE-RELATED"/>
    <property type="match status" value="1"/>
</dbReference>
<feature type="transmembrane region" description="Helical" evidence="6">
    <location>
        <begin position="154"/>
        <end position="177"/>
    </location>
</feature>
<feature type="transmembrane region" description="Helical" evidence="6">
    <location>
        <begin position="183"/>
        <end position="207"/>
    </location>
</feature>